<reference evidence="2" key="1">
    <citation type="journal article" date="2019" name="Int. J. Syst. Evol. Microbiol.">
        <title>The Global Catalogue of Microorganisms (GCM) 10K type strain sequencing project: providing services to taxonomists for standard genome sequencing and annotation.</title>
        <authorList>
            <consortium name="The Broad Institute Genomics Platform"/>
            <consortium name="The Broad Institute Genome Sequencing Center for Infectious Disease"/>
            <person name="Wu L."/>
            <person name="Ma J."/>
        </authorList>
    </citation>
    <scope>NUCLEOTIDE SEQUENCE [LARGE SCALE GENOMIC DNA]</scope>
    <source>
        <strain evidence="2">CGMCC 1.10698</strain>
    </source>
</reference>
<gene>
    <name evidence="1" type="ORF">ACFOW9_01470</name>
</gene>
<protein>
    <submittedName>
        <fullName evidence="1">Uncharacterized protein</fullName>
    </submittedName>
</protein>
<sequence>MIPRLTVQPVKTSVAVSVNAYWPLALLPQCATVSMATRPGCQSISGMRDMIGIASVYWFRRDLVVDFPSGYIESLNGASSRSIVAALIASNWPLTSGL</sequence>
<name>A0ABV8QVQ6_9MICC</name>
<evidence type="ECO:0000313" key="1">
    <source>
        <dbReference type="EMBL" id="MFC4264267.1"/>
    </source>
</evidence>
<comment type="caution">
    <text evidence="1">The sequence shown here is derived from an EMBL/GenBank/DDBJ whole genome shotgun (WGS) entry which is preliminary data.</text>
</comment>
<accession>A0ABV8QVQ6</accession>
<proteinExistence type="predicted"/>
<dbReference type="Proteomes" id="UP001595773">
    <property type="component" value="Unassembled WGS sequence"/>
</dbReference>
<organism evidence="1 2">
    <name type="scientific">Arthrobacter cryoconiti</name>
    <dbReference type="NCBI Taxonomy" id="748907"/>
    <lineage>
        <taxon>Bacteria</taxon>
        <taxon>Bacillati</taxon>
        <taxon>Actinomycetota</taxon>
        <taxon>Actinomycetes</taxon>
        <taxon>Micrococcales</taxon>
        <taxon>Micrococcaceae</taxon>
        <taxon>Arthrobacter</taxon>
    </lineage>
</organism>
<evidence type="ECO:0000313" key="2">
    <source>
        <dbReference type="Proteomes" id="UP001595773"/>
    </source>
</evidence>
<dbReference type="EMBL" id="JBHSCQ010000004">
    <property type="protein sequence ID" value="MFC4264267.1"/>
    <property type="molecule type" value="Genomic_DNA"/>
</dbReference>
<dbReference type="RefSeq" id="WP_345384977.1">
    <property type="nucleotide sequence ID" value="NZ_BAABLL010000001.1"/>
</dbReference>
<keyword evidence="2" id="KW-1185">Reference proteome</keyword>